<dbReference type="EMBL" id="VDFN01000001">
    <property type="protein sequence ID" value="MQS44541.1"/>
    <property type="molecule type" value="Genomic_DNA"/>
</dbReference>
<dbReference type="Proteomes" id="UP000380386">
    <property type="component" value="Unassembled WGS sequence"/>
</dbReference>
<protein>
    <submittedName>
        <fullName evidence="3">Uncharacterized protein</fullName>
    </submittedName>
</protein>
<feature type="transmembrane region" description="Helical" evidence="1">
    <location>
        <begin position="81"/>
        <end position="100"/>
    </location>
</feature>
<evidence type="ECO:0000256" key="1">
    <source>
        <dbReference type="SAM" id="Phobius"/>
    </source>
</evidence>
<organism evidence="3 4">
    <name type="scientific">Companilactobacillus mishanensis</name>
    <dbReference type="NCBI Taxonomy" id="2486008"/>
    <lineage>
        <taxon>Bacteria</taxon>
        <taxon>Bacillati</taxon>
        <taxon>Bacillota</taxon>
        <taxon>Bacilli</taxon>
        <taxon>Lactobacillales</taxon>
        <taxon>Lactobacillaceae</taxon>
        <taxon>Companilactobacillus</taxon>
    </lineage>
</organism>
<name>A0A5P0ZKZ0_9LACO</name>
<sequence>MSKSTNAQKSGWIVWWINNVILVFGGLFIVLFLSNNGKPTPIHPTNAMLFIFFLFALVLAIALQVAAYFMIKFLHRDLSYIYPAVLVAFGFFCGAYLYFIPGLWGIMYNNHAKLNK</sequence>
<evidence type="ECO:0000313" key="4">
    <source>
        <dbReference type="Proteomes" id="UP000380386"/>
    </source>
</evidence>
<evidence type="ECO:0000313" key="3">
    <source>
        <dbReference type="EMBL" id="MQS53337.1"/>
    </source>
</evidence>
<feature type="transmembrane region" description="Helical" evidence="1">
    <location>
        <begin position="47"/>
        <end position="69"/>
    </location>
</feature>
<accession>A0A5P0ZKZ0</accession>
<proteinExistence type="predicted"/>
<dbReference type="Proteomes" id="UP000436655">
    <property type="component" value="Unassembled WGS sequence"/>
</dbReference>
<keyword evidence="1" id="KW-0472">Membrane</keyword>
<feature type="transmembrane region" description="Helical" evidence="1">
    <location>
        <begin position="12"/>
        <end position="35"/>
    </location>
</feature>
<keyword evidence="5" id="KW-1185">Reference proteome</keyword>
<reference evidence="4 5" key="1">
    <citation type="journal article" date="2019" name="Syst. Appl. Microbiol.">
        <title>Polyphasic characterization of two novel Lactobacillus spp. isolated from blown salami packages: Description of Lactobacillus halodurans sp. nov. and Lactobacillus salsicarnum sp. nov.</title>
        <authorList>
            <person name="Schuster J.A."/>
            <person name="Klingl A."/>
            <person name="Vogel R.F."/>
            <person name="Ehrmann M.A."/>
        </authorList>
    </citation>
    <scope>NUCLEOTIDE SEQUENCE [LARGE SCALE GENOMIC DNA]</scope>
    <source>
        <strain evidence="2 5">TMW 1.2098</strain>
        <strain evidence="3 4">TMW 1.2118</strain>
    </source>
</reference>
<dbReference type="OrthoDB" id="2316550at2"/>
<dbReference type="RefSeq" id="WP_125703378.1">
    <property type="nucleotide sequence ID" value="NZ_JBHTOO010000003.1"/>
</dbReference>
<keyword evidence="1" id="KW-1133">Transmembrane helix</keyword>
<reference evidence="2" key="2">
    <citation type="submission" date="2019-05" db="EMBL/GenBank/DDBJ databases">
        <authorList>
            <person name="Schuster J.A."/>
            <person name="Ehrmann M.A."/>
        </authorList>
    </citation>
    <scope>NUCLEOTIDE SEQUENCE</scope>
    <source>
        <strain evidence="2">TMW 1.2098</strain>
    </source>
</reference>
<evidence type="ECO:0000313" key="5">
    <source>
        <dbReference type="Proteomes" id="UP000436655"/>
    </source>
</evidence>
<comment type="caution">
    <text evidence="3">The sequence shown here is derived from an EMBL/GenBank/DDBJ whole genome shotgun (WGS) entry which is preliminary data.</text>
</comment>
<dbReference type="EMBL" id="VDFM01000015">
    <property type="protein sequence ID" value="MQS53337.1"/>
    <property type="molecule type" value="Genomic_DNA"/>
</dbReference>
<dbReference type="AlphaFoldDB" id="A0A5P0ZKZ0"/>
<keyword evidence="1" id="KW-0812">Transmembrane</keyword>
<evidence type="ECO:0000313" key="2">
    <source>
        <dbReference type="EMBL" id="MQS44541.1"/>
    </source>
</evidence>
<gene>
    <name evidence="3" type="ORF">FHL02_09925</name>
    <name evidence="2" type="ORF">FHL03_03460</name>
</gene>